<evidence type="ECO:0000256" key="3">
    <source>
        <dbReference type="ARBA" id="ARBA00022544"/>
    </source>
</evidence>
<evidence type="ECO:0000256" key="4">
    <source>
        <dbReference type="ARBA" id="ARBA00022729"/>
    </source>
</evidence>
<evidence type="ECO:0000259" key="10">
    <source>
        <dbReference type="Pfam" id="PF25198"/>
    </source>
</evidence>
<dbReference type="InterPro" id="IPR038501">
    <property type="entry name" value="Spore_GerAC_C_sf"/>
</dbReference>
<dbReference type="PANTHER" id="PTHR35789">
    <property type="entry name" value="SPORE GERMINATION PROTEIN B3"/>
    <property type="match status" value="1"/>
</dbReference>
<sequence>MKHINVFFLIIVIIMNGFILTGCWNYREISDVSIVHGAAIDKYREKEKYILTTEIIKPLAGQKFEMNTDIVSETGDTIFDAIRNMIIHSAKKPYWSHAKIFIISEDIAKEGVVPILDFIVRDAEVRADIWILISKEKTAKEILEGKTKLHATISAHLEDKLKNEKSISKFQAVELHEFLKDLSSEGISPILPVAYVVKKEEDIVPEIYGSAVFKKDKMVGYIDGIETRSMLLIKDELKGGVFVIEDVGEKNIDVGLEIFKAKTKVKPILKDGNILMKIDSEIDVGIGEIMGDEDLISEKGREKLKKQAEFVIEKQMKDVIRKAQKEYESDIFGFGSIVHRKMPHVWKKVKGKWSENFKNLETQINVQINIKGSALTSKPIKVGD</sequence>
<evidence type="ECO:0000256" key="6">
    <source>
        <dbReference type="ARBA" id="ARBA00023139"/>
    </source>
</evidence>
<protein>
    <submittedName>
        <fullName evidence="11">Spore germination protein KC</fullName>
    </submittedName>
</protein>
<dbReference type="EMBL" id="FRAE01000009">
    <property type="protein sequence ID" value="SHJ64008.1"/>
    <property type="molecule type" value="Genomic_DNA"/>
</dbReference>
<evidence type="ECO:0000256" key="1">
    <source>
        <dbReference type="ARBA" id="ARBA00004635"/>
    </source>
</evidence>
<feature type="domain" description="Spore germination GerAC-like C-terminal" evidence="9">
    <location>
        <begin position="209"/>
        <end position="372"/>
    </location>
</feature>
<comment type="subcellular location">
    <subcellularLocation>
        <location evidence="1">Membrane</location>
        <topology evidence="1">Lipid-anchor</topology>
    </subcellularLocation>
</comment>
<evidence type="ECO:0000256" key="7">
    <source>
        <dbReference type="ARBA" id="ARBA00023288"/>
    </source>
</evidence>
<dbReference type="GO" id="GO:0009847">
    <property type="term" value="P:spore germination"/>
    <property type="evidence" value="ECO:0007669"/>
    <property type="project" value="InterPro"/>
</dbReference>
<keyword evidence="12" id="KW-1185">Reference proteome</keyword>
<keyword evidence="8" id="KW-0812">Transmembrane</keyword>
<dbReference type="Proteomes" id="UP000242497">
    <property type="component" value="Unassembled WGS sequence"/>
</dbReference>
<proteinExistence type="inferred from homology"/>
<keyword evidence="7" id="KW-0449">Lipoprotein</keyword>
<dbReference type="RefSeq" id="WP_072886954.1">
    <property type="nucleotide sequence ID" value="NZ_FRAE01000009.1"/>
</dbReference>
<keyword evidence="6" id="KW-0564">Palmitate</keyword>
<evidence type="ECO:0000259" key="9">
    <source>
        <dbReference type="Pfam" id="PF05504"/>
    </source>
</evidence>
<feature type="transmembrane region" description="Helical" evidence="8">
    <location>
        <begin position="6"/>
        <end position="26"/>
    </location>
</feature>
<dbReference type="Pfam" id="PF05504">
    <property type="entry name" value="Spore_GerAC"/>
    <property type="match status" value="1"/>
</dbReference>
<gene>
    <name evidence="11" type="ORF">SAMN02744037_00493</name>
</gene>
<keyword evidence="3" id="KW-0309">Germination</keyword>
<dbReference type="InterPro" id="IPR008844">
    <property type="entry name" value="Spore_GerAC-like"/>
</dbReference>
<evidence type="ECO:0000313" key="11">
    <source>
        <dbReference type="EMBL" id="SHJ64008.1"/>
    </source>
</evidence>
<dbReference type="NCBIfam" id="TIGR02887">
    <property type="entry name" value="spore_ger_x_C"/>
    <property type="match status" value="1"/>
</dbReference>
<evidence type="ECO:0000256" key="5">
    <source>
        <dbReference type="ARBA" id="ARBA00023136"/>
    </source>
</evidence>
<evidence type="ECO:0000256" key="8">
    <source>
        <dbReference type="SAM" id="Phobius"/>
    </source>
</evidence>
<dbReference type="Gene3D" id="3.30.300.210">
    <property type="entry name" value="Nutrient germinant receptor protein C, domain 3"/>
    <property type="match status" value="1"/>
</dbReference>
<comment type="similarity">
    <text evidence="2">Belongs to the GerABKC lipoprotein family.</text>
</comment>
<keyword evidence="4" id="KW-0732">Signal</keyword>
<dbReference type="GO" id="GO:0016020">
    <property type="term" value="C:membrane"/>
    <property type="evidence" value="ECO:0007669"/>
    <property type="project" value="UniProtKB-SubCell"/>
</dbReference>
<dbReference type="AlphaFoldDB" id="A0A1M6KYI0"/>
<accession>A0A1M6KYI0</accession>
<reference evidence="12" key="1">
    <citation type="submission" date="2016-11" db="EMBL/GenBank/DDBJ databases">
        <authorList>
            <person name="Varghese N."/>
            <person name="Submissions S."/>
        </authorList>
    </citation>
    <scope>NUCLEOTIDE SEQUENCE [LARGE SCALE GENOMIC DNA]</scope>
    <source>
        <strain evidence="12">DSM 15518</strain>
    </source>
</reference>
<dbReference type="PANTHER" id="PTHR35789:SF1">
    <property type="entry name" value="SPORE GERMINATION PROTEIN B3"/>
    <property type="match status" value="1"/>
</dbReference>
<evidence type="ECO:0000256" key="2">
    <source>
        <dbReference type="ARBA" id="ARBA00007886"/>
    </source>
</evidence>
<dbReference type="PROSITE" id="PS51257">
    <property type="entry name" value="PROKAR_LIPOPROTEIN"/>
    <property type="match status" value="1"/>
</dbReference>
<dbReference type="OrthoDB" id="9816067at2"/>
<dbReference type="Pfam" id="PF25198">
    <property type="entry name" value="Spore_GerAC_N"/>
    <property type="match status" value="1"/>
</dbReference>
<evidence type="ECO:0000313" key="12">
    <source>
        <dbReference type="Proteomes" id="UP000242497"/>
    </source>
</evidence>
<organism evidence="11 12">
    <name type="scientific">Tepidibacter formicigenes DSM 15518</name>
    <dbReference type="NCBI Taxonomy" id="1123349"/>
    <lineage>
        <taxon>Bacteria</taxon>
        <taxon>Bacillati</taxon>
        <taxon>Bacillota</taxon>
        <taxon>Clostridia</taxon>
        <taxon>Peptostreptococcales</taxon>
        <taxon>Peptostreptococcaceae</taxon>
        <taxon>Tepidibacter</taxon>
    </lineage>
</organism>
<dbReference type="STRING" id="1123349.SAMN02744037_00493"/>
<keyword evidence="8" id="KW-1133">Transmembrane helix</keyword>
<name>A0A1M6KYI0_9FIRM</name>
<keyword evidence="5 8" id="KW-0472">Membrane</keyword>
<dbReference type="Gene3D" id="6.20.190.10">
    <property type="entry name" value="Nutrient germinant receptor protein C, domain 1"/>
    <property type="match status" value="1"/>
</dbReference>
<feature type="domain" description="Spore germination protein N-terminal" evidence="10">
    <location>
        <begin position="25"/>
        <end position="193"/>
    </location>
</feature>
<dbReference type="InterPro" id="IPR057336">
    <property type="entry name" value="GerAC_N"/>
</dbReference>
<dbReference type="InterPro" id="IPR046953">
    <property type="entry name" value="Spore_GerAC-like_C"/>
</dbReference>